<reference evidence="2" key="2">
    <citation type="submission" date="2022-01" db="EMBL/GenBank/DDBJ databases">
        <authorList>
            <person name="Yamashiro T."/>
            <person name="Shiraishi A."/>
            <person name="Satake H."/>
            <person name="Nakayama K."/>
        </authorList>
    </citation>
    <scope>NUCLEOTIDE SEQUENCE</scope>
</reference>
<accession>A0ABQ4WPY9</accession>
<evidence type="ECO:0000313" key="3">
    <source>
        <dbReference type="Proteomes" id="UP001151760"/>
    </source>
</evidence>
<sequence length="515" mass="57626">VARYAEFFEKRLISQEISGRAVGLEEIQKEEDITPSEITSNIPQEVEGFEPPQPPQEEVIPIRRSERTRRAPNHLCLNVEVEEHSLGDLNEPTSYKAAMLDSESNKLIDSMNAEIQSMMDNMVWVLVDLPPGCKIVGSKWLFKKKTDMDGTDKTKITRKPLKTGKRGHENGRAHKKLEKWSSFSQKWSNSQRKSNLGQQSQPLEDKNPNDKVVISKVLISSPSSKATWKMGKQNGMIGFTLESLTDQTQMPHNGLPSWQSVLEELMSWGSGIHLGSLSSGYDGVLGVTKHGEYLGSKGMGGWIGCGSLGIWKLDTGWWIGIFCDWKNLAGVWDDSPEPWGSEKTWVGSVGGFPSGGSNGLSGGSTEELPGSKGGEHADLGGNLIPRRVLWELWKDWEIVWSQNAYMDKILKRYKMDNSKRGHIPMQERLDLNKSQGAQTPKEVNRMKNVPYASANPGELHWTAVKNILKYLRNTKDMFLVYGGNPSTELRVECYCNAGFEIDINDMKSLTGYVSF</sequence>
<evidence type="ECO:0000313" key="2">
    <source>
        <dbReference type="EMBL" id="GJS54888.1"/>
    </source>
</evidence>
<evidence type="ECO:0000256" key="1">
    <source>
        <dbReference type="SAM" id="MobiDB-lite"/>
    </source>
</evidence>
<feature type="compositionally biased region" description="Polar residues" evidence="1">
    <location>
        <begin position="181"/>
        <end position="202"/>
    </location>
</feature>
<comment type="caution">
    <text evidence="2">The sequence shown here is derived from an EMBL/GenBank/DDBJ whole genome shotgun (WGS) entry which is preliminary data.</text>
</comment>
<feature type="region of interest" description="Disordered" evidence="1">
    <location>
        <begin position="149"/>
        <end position="207"/>
    </location>
</feature>
<reference evidence="2" key="1">
    <citation type="journal article" date="2022" name="Int. J. Mol. Sci.">
        <title>Draft Genome of Tanacetum Coccineum: Genomic Comparison of Closely Related Tanacetum-Family Plants.</title>
        <authorList>
            <person name="Yamashiro T."/>
            <person name="Shiraishi A."/>
            <person name="Nakayama K."/>
            <person name="Satake H."/>
        </authorList>
    </citation>
    <scope>NUCLEOTIDE SEQUENCE</scope>
</reference>
<keyword evidence="3" id="KW-1185">Reference proteome</keyword>
<organism evidence="2 3">
    <name type="scientific">Tanacetum coccineum</name>
    <dbReference type="NCBI Taxonomy" id="301880"/>
    <lineage>
        <taxon>Eukaryota</taxon>
        <taxon>Viridiplantae</taxon>
        <taxon>Streptophyta</taxon>
        <taxon>Embryophyta</taxon>
        <taxon>Tracheophyta</taxon>
        <taxon>Spermatophyta</taxon>
        <taxon>Magnoliopsida</taxon>
        <taxon>eudicotyledons</taxon>
        <taxon>Gunneridae</taxon>
        <taxon>Pentapetalae</taxon>
        <taxon>asterids</taxon>
        <taxon>campanulids</taxon>
        <taxon>Asterales</taxon>
        <taxon>Asteraceae</taxon>
        <taxon>Asteroideae</taxon>
        <taxon>Anthemideae</taxon>
        <taxon>Anthemidinae</taxon>
        <taxon>Tanacetum</taxon>
    </lineage>
</organism>
<feature type="non-terminal residue" evidence="2">
    <location>
        <position position="1"/>
    </location>
</feature>
<protein>
    <submittedName>
        <fullName evidence="2">Uncharacterized protein</fullName>
    </submittedName>
</protein>
<name>A0ABQ4WPY9_9ASTR</name>
<feature type="compositionally biased region" description="Gly residues" evidence="1">
    <location>
        <begin position="353"/>
        <end position="362"/>
    </location>
</feature>
<dbReference type="EMBL" id="BQNB010008831">
    <property type="protein sequence ID" value="GJS54888.1"/>
    <property type="molecule type" value="Genomic_DNA"/>
</dbReference>
<proteinExistence type="predicted"/>
<dbReference type="Proteomes" id="UP001151760">
    <property type="component" value="Unassembled WGS sequence"/>
</dbReference>
<feature type="compositionally biased region" description="Basic residues" evidence="1">
    <location>
        <begin position="156"/>
        <end position="165"/>
    </location>
</feature>
<feature type="region of interest" description="Disordered" evidence="1">
    <location>
        <begin position="353"/>
        <end position="376"/>
    </location>
</feature>
<gene>
    <name evidence="2" type="ORF">Tco_0628250</name>
</gene>